<sequence>MNTNVAQLSLLQRLSKFFVTLLQRYLPDPFIFAIVLTLVVFVLVMPSTGQSPIQVVDAWAGGFWKLLTFSMQMAMVVVTGHAMASAPAFKSKLAVLASIAKTPNQAILLVTFISAIACWINWGFGLVVGAIFAREIASRVRGVDYRLLIASAYSGFLFWHAGLSGSIPLALASGTNLGAVTNGAVTSPIPTSETIFSTMNLTILAVMLITIPILNRLMHPVGKDIITIDAQLLKEQAAQQVNGQGKESKGKNFQGKELQAEALNDQESASQEKMTPAERLENSRILSLLLGAMGFTYIIYYFINNGFALNLNIVNFTFLFSAILLHGTPKSLLSSVSQGAKNCSGILLQFPFYAGIMGMMTATGDSGSSLAGIISAGFVSISNETTFPVFTFLSAGIVNFFVPSGGGQWAVQAPIMMPAGAALGVDAAKTAMAIAWGDAWTNMIQPFWALPALAIAGLGAKDVMGYCIMALFGSGVIISLGLLVF</sequence>
<comment type="caution">
    <text evidence="2">The sequence shown here is derived from an EMBL/GenBank/DDBJ whole genome shotgun (WGS) entry which is preliminary data.</text>
</comment>
<feature type="transmembrane region" description="Helical" evidence="1">
    <location>
        <begin position="463"/>
        <end position="484"/>
    </location>
</feature>
<feature type="transmembrane region" description="Helical" evidence="1">
    <location>
        <begin position="285"/>
        <end position="303"/>
    </location>
</feature>
<gene>
    <name evidence="2" type="ORF">V6255_16095</name>
</gene>
<proteinExistence type="predicted"/>
<dbReference type="PANTHER" id="PTHR41983:SF2">
    <property type="entry name" value="SHORT-CHAIN FATTY ACID TRANSPORTER-RELATED"/>
    <property type="match status" value="1"/>
</dbReference>
<evidence type="ECO:0000313" key="3">
    <source>
        <dbReference type="Proteomes" id="UP001366060"/>
    </source>
</evidence>
<name>A0ABU9HFH3_9GAMM</name>
<feature type="transmembrane region" description="Helical" evidence="1">
    <location>
        <begin position="145"/>
        <end position="163"/>
    </location>
</feature>
<reference evidence="2 3" key="1">
    <citation type="submission" date="2024-02" db="EMBL/GenBank/DDBJ databases">
        <title>Bacteria isolated from the canopy kelp, Nereocystis luetkeana.</title>
        <authorList>
            <person name="Pfister C.A."/>
            <person name="Younker I.T."/>
            <person name="Light S.H."/>
        </authorList>
    </citation>
    <scope>NUCLEOTIDE SEQUENCE [LARGE SCALE GENOMIC DNA]</scope>
    <source>
        <strain evidence="2 3">TI.2.07</strain>
    </source>
</reference>
<dbReference type="InterPro" id="IPR006160">
    <property type="entry name" value="SCFA_transpt_AtoE"/>
</dbReference>
<dbReference type="EMBL" id="JBAKBA010000050">
    <property type="protein sequence ID" value="MEL0660657.1"/>
    <property type="molecule type" value="Genomic_DNA"/>
</dbReference>
<feature type="transmembrane region" description="Helical" evidence="1">
    <location>
        <begin position="106"/>
        <end position="133"/>
    </location>
</feature>
<dbReference type="PANTHER" id="PTHR41983">
    <property type="entry name" value="SHORT-CHAIN FATTY ACID TRANSPORTER-RELATED"/>
    <property type="match status" value="1"/>
</dbReference>
<keyword evidence="1" id="KW-1133">Transmembrane helix</keyword>
<dbReference type="Proteomes" id="UP001366060">
    <property type="component" value="Unassembled WGS sequence"/>
</dbReference>
<protein>
    <submittedName>
        <fullName evidence="2">Short-chain fatty acid transporter</fullName>
    </submittedName>
</protein>
<keyword evidence="1" id="KW-0472">Membrane</keyword>
<feature type="transmembrane region" description="Helical" evidence="1">
    <location>
        <begin position="195"/>
        <end position="214"/>
    </location>
</feature>
<keyword evidence="1" id="KW-0812">Transmembrane</keyword>
<keyword evidence="3" id="KW-1185">Reference proteome</keyword>
<organism evidence="2 3">
    <name type="scientific">Psychromonas arctica</name>
    <dbReference type="NCBI Taxonomy" id="168275"/>
    <lineage>
        <taxon>Bacteria</taxon>
        <taxon>Pseudomonadati</taxon>
        <taxon>Pseudomonadota</taxon>
        <taxon>Gammaproteobacteria</taxon>
        <taxon>Alteromonadales</taxon>
        <taxon>Psychromonadaceae</taxon>
        <taxon>Psychromonas</taxon>
    </lineage>
</organism>
<dbReference type="Pfam" id="PF02667">
    <property type="entry name" value="SCFA_trans"/>
    <property type="match status" value="1"/>
</dbReference>
<dbReference type="RefSeq" id="WP_341629066.1">
    <property type="nucleotide sequence ID" value="NZ_JBAKBA010000050.1"/>
</dbReference>
<accession>A0ABU9HFH3</accession>
<feature type="transmembrane region" description="Helical" evidence="1">
    <location>
        <begin position="66"/>
        <end position="86"/>
    </location>
</feature>
<evidence type="ECO:0000313" key="2">
    <source>
        <dbReference type="EMBL" id="MEL0660657.1"/>
    </source>
</evidence>
<feature type="transmembrane region" description="Helical" evidence="1">
    <location>
        <begin position="25"/>
        <end position="45"/>
    </location>
</feature>
<evidence type="ECO:0000256" key="1">
    <source>
        <dbReference type="SAM" id="Phobius"/>
    </source>
</evidence>